<dbReference type="Proteomes" id="UP000015241">
    <property type="component" value="Unassembled WGS sequence"/>
</dbReference>
<dbReference type="GO" id="GO:0005829">
    <property type="term" value="C:cytosol"/>
    <property type="evidence" value="ECO:0007669"/>
    <property type="project" value="TreeGrafter"/>
</dbReference>
<dbReference type="PANTHER" id="PTHR12452">
    <property type="entry name" value="42-9-9 PROTEIN-RELATED"/>
    <property type="match status" value="1"/>
</dbReference>
<dbReference type="Gene3D" id="3.40.30.10">
    <property type="entry name" value="Glutaredoxin"/>
    <property type="match status" value="1"/>
</dbReference>
<dbReference type="InterPro" id="IPR045108">
    <property type="entry name" value="TXNDC17-like"/>
</dbReference>
<dbReference type="OrthoDB" id="78947at2759"/>
<proteinExistence type="inferred from homology"/>
<evidence type="ECO:0000259" key="2">
    <source>
        <dbReference type="Pfam" id="PF06110"/>
    </source>
</evidence>
<accession>S8EGY1</accession>
<dbReference type="STRING" id="743788.S8EGY1"/>
<dbReference type="SUPFAM" id="SSF52833">
    <property type="entry name" value="Thioredoxin-like"/>
    <property type="match status" value="1"/>
</dbReference>
<evidence type="ECO:0000313" key="4">
    <source>
        <dbReference type="Proteomes" id="UP000015241"/>
    </source>
</evidence>
<dbReference type="AlphaFoldDB" id="S8EGY1"/>
<dbReference type="EMBL" id="KE504130">
    <property type="protein sequence ID" value="EPT03523.1"/>
    <property type="molecule type" value="Genomic_DNA"/>
</dbReference>
<dbReference type="InterPro" id="IPR010357">
    <property type="entry name" value="TXNDC17_dom"/>
</dbReference>
<evidence type="ECO:0000256" key="1">
    <source>
        <dbReference type="ARBA" id="ARBA00008987"/>
    </source>
</evidence>
<keyword evidence="4" id="KW-1185">Reference proteome</keyword>
<dbReference type="InterPro" id="IPR036249">
    <property type="entry name" value="Thioredoxin-like_sf"/>
</dbReference>
<dbReference type="InParanoid" id="S8EGY1"/>
<dbReference type="eggNOG" id="KOG3425">
    <property type="taxonomic scope" value="Eukaryota"/>
</dbReference>
<gene>
    <name evidence="3" type="ORF">FOMPIDRAFT_1142508</name>
</gene>
<dbReference type="Pfam" id="PF06110">
    <property type="entry name" value="TXD17-like_Trx"/>
    <property type="match status" value="1"/>
</dbReference>
<sequence>MPIHETEDPAHLSALSSVDQAFLVFYSSRDESGKLWCPDCRDVDQLVQKTFGPKDGPSALIVYVGQRAVWKDPTNPFRGDPWNVQGVPTIIRVRDGARLVEEIKTQLVSFTEA</sequence>
<dbReference type="GO" id="GO:0047134">
    <property type="term" value="F:protein-disulfide reductase [NAD(P)H] activity"/>
    <property type="evidence" value="ECO:0007669"/>
    <property type="project" value="InterPro"/>
</dbReference>
<name>S8EGY1_FOMSC</name>
<evidence type="ECO:0000313" key="3">
    <source>
        <dbReference type="EMBL" id="EPT03523.1"/>
    </source>
</evidence>
<comment type="similarity">
    <text evidence="1">Belongs to the thioredoxin family.</text>
</comment>
<protein>
    <recommendedName>
        <fullName evidence="2">Thioredoxin domain-containing protein</fullName>
    </recommendedName>
</protein>
<dbReference type="PANTHER" id="PTHR12452:SF0">
    <property type="entry name" value="THIOREDOXIN DOMAIN-CONTAINING PROTEIN 17"/>
    <property type="match status" value="1"/>
</dbReference>
<feature type="domain" description="Thioredoxin" evidence="2">
    <location>
        <begin position="18"/>
        <end position="102"/>
    </location>
</feature>
<dbReference type="HOGENOM" id="CLU_120161_2_1_1"/>
<organism evidence="3 4">
    <name type="scientific">Fomitopsis schrenkii</name>
    <name type="common">Brown rot fungus</name>
    <dbReference type="NCBI Taxonomy" id="2126942"/>
    <lineage>
        <taxon>Eukaryota</taxon>
        <taxon>Fungi</taxon>
        <taxon>Dikarya</taxon>
        <taxon>Basidiomycota</taxon>
        <taxon>Agaricomycotina</taxon>
        <taxon>Agaricomycetes</taxon>
        <taxon>Polyporales</taxon>
        <taxon>Fomitopsis</taxon>
    </lineage>
</organism>
<reference evidence="3 4" key="1">
    <citation type="journal article" date="2012" name="Science">
        <title>The Paleozoic origin of enzymatic lignin decomposition reconstructed from 31 fungal genomes.</title>
        <authorList>
            <person name="Floudas D."/>
            <person name="Binder M."/>
            <person name="Riley R."/>
            <person name="Barry K."/>
            <person name="Blanchette R.A."/>
            <person name="Henrissat B."/>
            <person name="Martinez A.T."/>
            <person name="Otillar R."/>
            <person name="Spatafora J.W."/>
            <person name="Yadav J.S."/>
            <person name="Aerts A."/>
            <person name="Benoit I."/>
            <person name="Boyd A."/>
            <person name="Carlson A."/>
            <person name="Copeland A."/>
            <person name="Coutinho P.M."/>
            <person name="de Vries R.P."/>
            <person name="Ferreira P."/>
            <person name="Findley K."/>
            <person name="Foster B."/>
            <person name="Gaskell J."/>
            <person name="Glotzer D."/>
            <person name="Gorecki P."/>
            <person name="Heitman J."/>
            <person name="Hesse C."/>
            <person name="Hori C."/>
            <person name="Igarashi K."/>
            <person name="Jurgens J.A."/>
            <person name="Kallen N."/>
            <person name="Kersten P."/>
            <person name="Kohler A."/>
            <person name="Kuees U."/>
            <person name="Kumar T.K.A."/>
            <person name="Kuo A."/>
            <person name="LaButti K."/>
            <person name="Larrondo L.F."/>
            <person name="Lindquist E."/>
            <person name="Ling A."/>
            <person name="Lombard V."/>
            <person name="Lucas S."/>
            <person name="Lundell T."/>
            <person name="Martin R."/>
            <person name="McLaughlin D.J."/>
            <person name="Morgenstern I."/>
            <person name="Morin E."/>
            <person name="Murat C."/>
            <person name="Nagy L.G."/>
            <person name="Nolan M."/>
            <person name="Ohm R.A."/>
            <person name="Patyshakuliyeva A."/>
            <person name="Rokas A."/>
            <person name="Ruiz-Duenas F.J."/>
            <person name="Sabat G."/>
            <person name="Salamov A."/>
            <person name="Samejima M."/>
            <person name="Schmutz J."/>
            <person name="Slot J.C."/>
            <person name="St John F."/>
            <person name="Stenlid J."/>
            <person name="Sun H."/>
            <person name="Sun S."/>
            <person name="Syed K."/>
            <person name="Tsang A."/>
            <person name="Wiebenga A."/>
            <person name="Young D."/>
            <person name="Pisabarro A."/>
            <person name="Eastwood D.C."/>
            <person name="Martin F."/>
            <person name="Cullen D."/>
            <person name="Grigoriev I.V."/>
            <person name="Hibbett D.S."/>
        </authorList>
    </citation>
    <scope>NUCLEOTIDE SEQUENCE</scope>
    <source>
        <strain evidence="4">FP-58527</strain>
    </source>
</reference>